<dbReference type="PROSITE" id="PS50846">
    <property type="entry name" value="HMA_2"/>
    <property type="match status" value="1"/>
</dbReference>
<keyword evidence="1" id="KW-0479">Metal-binding</keyword>
<dbReference type="PRINTS" id="PR00942">
    <property type="entry name" value="CUATPASEI"/>
</dbReference>
<name>A0AAQ4EDN3_AMBAM</name>
<evidence type="ECO:0000313" key="4">
    <source>
        <dbReference type="Proteomes" id="UP001321473"/>
    </source>
</evidence>
<dbReference type="AlphaFoldDB" id="A0AAQ4EDN3"/>
<dbReference type="CDD" id="cd00371">
    <property type="entry name" value="HMA"/>
    <property type="match status" value="1"/>
</dbReference>
<dbReference type="GO" id="GO:0046872">
    <property type="term" value="F:metal ion binding"/>
    <property type="evidence" value="ECO:0007669"/>
    <property type="project" value="UniProtKB-KW"/>
</dbReference>
<proteinExistence type="predicted"/>
<gene>
    <name evidence="3" type="ORF">V5799_012626</name>
</gene>
<accession>A0AAQ4EDN3</accession>
<reference evidence="3 4" key="1">
    <citation type="journal article" date="2023" name="Arcadia Sci">
        <title>De novo assembly of a long-read Amblyomma americanum tick genome.</title>
        <authorList>
            <person name="Chou S."/>
            <person name="Poskanzer K.E."/>
            <person name="Rollins M."/>
            <person name="Thuy-Boun P.S."/>
        </authorList>
    </citation>
    <scope>NUCLEOTIDE SEQUENCE [LARGE SCALE GENOMIC DNA]</scope>
    <source>
        <strain evidence="3">F_SG_1</strain>
        <tissue evidence="3">Salivary glands</tissue>
    </source>
</reference>
<organism evidence="3 4">
    <name type="scientific">Amblyomma americanum</name>
    <name type="common">Lone star tick</name>
    <dbReference type="NCBI Taxonomy" id="6943"/>
    <lineage>
        <taxon>Eukaryota</taxon>
        <taxon>Metazoa</taxon>
        <taxon>Ecdysozoa</taxon>
        <taxon>Arthropoda</taxon>
        <taxon>Chelicerata</taxon>
        <taxon>Arachnida</taxon>
        <taxon>Acari</taxon>
        <taxon>Parasitiformes</taxon>
        <taxon>Ixodida</taxon>
        <taxon>Ixodoidea</taxon>
        <taxon>Ixodidae</taxon>
        <taxon>Amblyomminae</taxon>
        <taxon>Amblyomma</taxon>
    </lineage>
</organism>
<dbReference type="InterPro" id="IPR036163">
    <property type="entry name" value="HMA_dom_sf"/>
</dbReference>
<dbReference type="PANTHER" id="PTHR46594">
    <property type="entry name" value="P-TYPE CATION-TRANSPORTING ATPASE"/>
    <property type="match status" value="1"/>
</dbReference>
<keyword evidence="4" id="KW-1185">Reference proteome</keyword>
<dbReference type="FunFam" id="3.30.70.100:FF:000001">
    <property type="entry name" value="ATPase copper transporting beta"/>
    <property type="match status" value="1"/>
</dbReference>
<protein>
    <recommendedName>
        <fullName evidence="2">HMA domain-containing protein</fullName>
    </recommendedName>
</protein>
<comment type="caution">
    <text evidence="3">The sequence shown here is derived from an EMBL/GenBank/DDBJ whole genome shotgun (WGS) entry which is preliminary data.</text>
</comment>
<dbReference type="Proteomes" id="UP001321473">
    <property type="component" value="Unassembled WGS sequence"/>
</dbReference>
<evidence type="ECO:0000256" key="1">
    <source>
        <dbReference type="ARBA" id="ARBA00022723"/>
    </source>
</evidence>
<dbReference type="Gene3D" id="3.30.70.100">
    <property type="match status" value="1"/>
</dbReference>
<dbReference type="EMBL" id="JARKHS020017712">
    <property type="protein sequence ID" value="KAK8772841.1"/>
    <property type="molecule type" value="Genomic_DNA"/>
</dbReference>
<dbReference type="SUPFAM" id="SSF55008">
    <property type="entry name" value="HMA, heavy metal-associated domain"/>
    <property type="match status" value="1"/>
</dbReference>
<feature type="domain" description="HMA" evidence="2">
    <location>
        <begin position="1"/>
        <end position="58"/>
    </location>
</feature>
<evidence type="ECO:0000259" key="2">
    <source>
        <dbReference type="PROSITE" id="PS50846"/>
    </source>
</evidence>
<dbReference type="Pfam" id="PF00403">
    <property type="entry name" value="HMA"/>
    <property type="match status" value="1"/>
</dbReference>
<sequence length="83" mass="9060">MTCSSCVAAIEKQLYKVKGVKFALVALLAQKAEVRFDPAVVQPSQLVELINDMGFEASVIEESPSLHGEAEFVVRLFATFLIS</sequence>
<dbReference type="PANTHER" id="PTHR46594:SF4">
    <property type="entry name" value="P-TYPE CATION-TRANSPORTING ATPASE"/>
    <property type="match status" value="1"/>
</dbReference>
<dbReference type="InterPro" id="IPR006121">
    <property type="entry name" value="HMA_dom"/>
</dbReference>
<evidence type="ECO:0000313" key="3">
    <source>
        <dbReference type="EMBL" id="KAK8772841.1"/>
    </source>
</evidence>